<feature type="transmembrane region" description="Helical" evidence="2">
    <location>
        <begin position="167"/>
        <end position="186"/>
    </location>
</feature>
<accession>A0A7W5AG29</accession>
<feature type="transmembrane region" description="Helical" evidence="2">
    <location>
        <begin position="61"/>
        <end position="80"/>
    </location>
</feature>
<keyword evidence="4" id="KW-1185">Reference proteome</keyword>
<sequence>MVLIPLLLAPAVMAVATLIEKRLGPSAAGWVGALPAAFAVAVIAVSVDIGPGAAAAMALSAAAHVPAQVALGVVFAHVLRRRGLAVGFAAGLAAYIAASLLIAGVPAALAVAVAVAVLCLAPRVMPAAPLRPASPRSRRIVALTCAGATLIVAAAVLTSRLAGPDPAGTVAAFPTMCTILTVVAVTRDGAAAGVHTLTGLIRSLPCYLAFCVTVAVAVPFAGIAAVGIGLLSCLLAAACTWKRVPTTRSPGLGAQPVVDLPEGLEAGHVPAGVPAFPRSGDVVEQPPGVLAGHGLVVAAVPDAHRHRPVRHGETPGPGEGDLVTQATTTPPLCAPTLG</sequence>
<name>A0A7W5AG29_9ACTN</name>
<comment type="caution">
    <text evidence="3">The sequence shown here is derived from an EMBL/GenBank/DDBJ whole genome shotgun (WGS) entry which is preliminary data.</text>
</comment>
<feature type="region of interest" description="Disordered" evidence="1">
    <location>
        <begin position="307"/>
        <end position="338"/>
    </location>
</feature>
<evidence type="ECO:0000256" key="1">
    <source>
        <dbReference type="SAM" id="MobiDB-lite"/>
    </source>
</evidence>
<organism evidence="3 4">
    <name type="scientific">Actinoplanes campanulatus</name>
    <dbReference type="NCBI Taxonomy" id="113559"/>
    <lineage>
        <taxon>Bacteria</taxon>
        <taxon>Bacillati</taxon>
        <taxon>Actinomycetota</taxon>
        <taxon>Actinomycetes</taxon>
        <taxon>Micromonosporales</taxon>
        <taxon>Micromonosporaceae</taxon>
        <taxon>Actinoplanes</taxon>
    </lineage>
</organism>
<keyword evidence="2" id="KW-0812">Transmembrane</keyword>
<feature type="transmembrane region" description="Helical" evidence="2">
    <location>
        <begin position="30"/>
        <end position="49"/>
    </location>
</feature>
<reference evidence="3 4" key="1">
    <citation type="submission" date="2020-08" db="EMBL/GenBank/DDBJ databases">
        <title>Genomic Encyclopedia of Type Strains, Phase III (KMG-III): the genomes of soil and plant-associated and newly described type strains.</title>
        <authorList>
            <person name="Whitman W."/>
        </authorList>
    </citation>
    <scope>NUCLEOTIDE SEQUENCE [LARGE SCALE GENOMIC DNA]</scope>
    <source>
        <strain evidence="3 4">CECT 3287</strain>
    </source>
</reference>
<evidence type="ECO:0000313" key="3">
    <source>
        <dbReference type="EMBL" id="MBB3095623.1"/>
    </source>
</evidence>
<feature type="transmembrane region" description="Helical" evidence="2">
    <location>
        <begin position="140"/>
        <end position="161"/>
    </location>
</feature>
<dbReference type="EMBL" id="JACHXF010000006">
    <property type="protein sequence ID" value="MBB3095623.1"/>
    <property type="molecule type" value="Genomic_DNA"/>
</dbReference>
<evidence type="ECO:0000313" key="4">
    <source>
        <dbReference type="Proteomes" id="UP000590749"/>
    </source>
</evidence>
<dbReference type="Proteomes" id="UP000590749">
    <property type="component" value="Unassembled WGS sequence"/>
</dbReference>
<proteinExistence type="predicted"/>
<evidence type="ECO:0000256" key="2">
    <source>
        <dbReference type="SAM" id="Phobius"/>
    </source>
</evidence>
<keyword evidence="2" id="KW-0472">Membrane</keyword>
<feature type="transmembrane region" description="Helical" evidence="2">
    <location>
        <begin position="207"/>
        <end position="238"/>
    </location>
</feature>
<dbReference type="RefSeq" id="WP_183220492.1">
    <property type="nucleotide sequence ID" value="NZ_BMPW01000004.1"/>
</dbReference>
<keyword evidence="2" id="KW-1133">Transmembrane helix</keyword>
<protein>
    <submittedName>
        <fullName evidence="3">Uncharacterized protein</fullName>
    </submittedName>
</protein>
<feature type="transmembrane region" description="Helical" evidence="2">
    <location>
        <begin position="92"/>
        <end position="120"/>
    </location>
</feature>
<dbReference type="AlphaFoldDB" id="A0A7W5AG29"/>
<gene>
    <name evidence="3" type="ORF">FHR83_003293</name>
</gene>
<feature type="compositionally biased region" description="Low complexity" evidence="1">
    <location>
        <begin position="324"/>
        <end position="338"/>
    </location>
</feature>